<dbReference type="Proteomes" id="UP000182836">
    <property type="component" value="Unassembled WGS sequence"/>
</dbReference>
<protein>
    <submittedName>
        <fullName evidence="1">Uncharacterized protein</fullName>
    </submittedName>
</protein>
<accession>A0A1G8W9C8</accession>
<dbReference type="AlphaFoldDB" id="A0A1G8W9C8"/>
<organism evidence="1 2">
    <name type="scientific">Aneurinibacillus migulanus</name>
    <name type="common">Bacillus migulanus</name>
    <dbReference type="NCBI Taxonomy" id="47500"/>
    <lineage>
        <taxon>Bacteria</taxon>
        <taxon>Bacillati</taxon>
        <taxon>Bacillota</taxon>
        <taxon>Bacilli</taxon>
        <taxon>Bacillales</taxon>
        <taxon>Paenibacillaceae</taxon>
        <taxon>Aneurinibacillus group</taxon>
        <taxon>Aneurinibacillus</taxon>
    </lineage>
</organism>
<name>A0A1G8W9C8_ANEMI</name>
<evidence type="ECO:0000313" key="1">
    <source>
        <dbReference type="EMBL" id="SDJ74862.1"/>
    </source>
</evidence>
<evidence type="ECO:0000313" key="2">
    <source>
        <dbReference type="Proteomes" id="UP000182836"/>
    </source>
</evidence>
<proteinExistence type="predicted"/>
<gene>
    <name evidence="1" type="ORF">SAMN04487909_12746</name>
</gene>
<sequence length="58" mass="6306">MSGNGTFAVQAQPSLGLTFTKHYISFGTFTEGEVLDIVQMTKFAELKFDPGVYSITAI</sequence>
<dbReference type="EMBL" id="FNED01000027">
    <property type="protein sequence ID" value="SDJ74862.1"/>
    <property type="molecule type" value="Genomic_DNA"/>
</dbReference>
<reference evidence="1 2" key="1">
    <citation type="submission" date="2016-10" db="EMBL/GenBank/DDBJ databases">
        <authorList>
            <person name="de Groot N.N."/>
        </authorList>
    </citation>
    <scope>NUCLEOTIDE SEQUENCE [LARGE SCALE GENOMIC DNA]</scope>
    <source>
        <strain evidence="1 2">DSM 2895</strain>
    </source>
</reference>